<evidence type="ECO:0000259" key="9">
    <source>
        <dbReference type="Pfam" id="PF00465"/>
    </source>
</evidence>
<evidence type="ECO:0000313" key="12">
    <source>
        <dbReference type="Proteomes" id="UP000245119"/>
    </source>
</evidence>
<dbReference type="GO" id="GO:0047988">
    <property type="term" value="F:hydroxyacid-oxoacid transhydrogenase activity"/>
    <property type="evidence" value="ECO:0007669"/>
    <property type="project" value="UniProtKB-EC"/>
</dbReference>
<evidence type="ECO:0000259" key="10">
    <source>
        <dbReference type="Pfam" id="PF25137"/>
    </source>
</evidence>
<gene>
    <name evidence="11" type="ORF">C0Q70_08018</name>
</gene>
<proteinExistence type="inferred from homology"/>
<dbReference type="SUPFAM" id="SSF56796">
    <property type="entry name" value="Dehydroquinate synthase-like"/>
    <property type="match status" value="1"/>
</dbReference>
<dbReference type="Pfam" id="PF00465">
    <property type="entry name" value="Fe-ADH"/>
    <property type="match status" value="1"/>
</dbReference>
<evidence type="ECO:0000256" key="1">
    <source>
        <dbReference type="ARBA" id="ARBA00000813"/>
    </source>
</evidence>
<dbReference type="EMBL" id="PZQS01000004">
    <property type="protein sequence ID" value="PVD32576.1"/>
    <property type="molecule type" value="Genomic_DNA"/>
</dbReference>
<evidence type="ECO:0000256" key="2">
    <source>
        <dbReference type="ARBA" id="ARBA00004173"/>
    </source>
</evidence>
<organism evidence="11 12">
    <name type="scientific">Pomacea canaliculata</name>
    <name type="common">Golden apple snail</name>
    <dbReference type="NCBI Taxonomy" id="400727"/>
    <lineage>
        <taxon>Eukaryota</taxon>
        <taxon>Metazoa</taxon>
        <taxon>Spiralia</taxon>
        <taxon>Lophotrochozoa</taxon>
        <taxon>Mollusca</taxon>
        <taxon>Gastropoda</taxon>
        <taxon>Caenogastropoda</taxon>
        <taxon>Architaenioglossa</taxon>
        <taxon>Ampullarioidea</taxon>
        <taxon>Ampullariidae</taxon>
        <taxon>Pomacea</taxon>
    </lineage>
</organism>
<keyword evidence="5" id="KW-0809">Transit peptide</keyword>
<dbReference type="GO" id="GO:0004022">
    <property type="term" value="F:alcohol dehydrogenase (NAD+) activity"/>
    <property type="evidence" value="ECO:0007669"/>
    <property type="project" value="InterPro"/>
</dbReference>
<dbReference type="Gene3D" id="3.40.50.1970">
    <property type="match status" value="1"/>
</dbReference>
<dbReference type="PANTHER" id="PTHR11496:SF83">
    <property type="entry name" value="HYDROXYACID-OXOACID TRANSHYDROGENASE, MITOCHONDRIAL"/>
    <property type="match status" value="1"/>
</dbReference>
<feature type="domain" description="Fe-containing alcohol dehydrogenase-like C-terminal" evidence="10">
    <location>
        <begin position="284"/>
        <end position="473"/>
    </location>
</feature>
<dbReference type="AlphaFoldDB" id="A0A2T7PGN3"/>
<dbReference type="STRING" id="400727.A0A2T7PGN3"/>
<comment type="catalytic activity">
    <reaction evidence="8">
        <text>4-hydroxybutanoate + 2-oxoglutarate = (R)-2-hydroxyglutarate + succinate semialdehyde</text>
        <dbReference type="Rhea" id="RHEA:24734"/>
        <dbReference type="ChEBI" id="CHEBI:15801"/>
        <dbReference type="ChEBI" id="CHEBI:16724"/>
        <dbReference type="ChEBI" id="CHEBI:16810"/>
        <dbReference type="ChEBI" id="CHEBI:57706"/>
        <dbReference type="EC" id="1.1.99.24"/>
    </reaction>
</comment>
<dbReference type="FunFam" id="1.20.1090.10:FF:000003">
    <property type="entry name" value="Probable hydroxyacid-oxoacid transhydrogenase, mitochondrial"/>
    <property type="match status" value="1"/>
</dbReference>
<evidence type="ECO:0000256" key="6">
    <source>
        <dbReference type="ARBA" id="ARBA00023002"/>
    </source>
</evidence>
<name>A0A2T7PGN3_POMCA</name>
<evidence type="ECO:0000256" key="5">
    <source>
        <dbReference type="ARBA" id="ARBA00022946"/>
    </source>
</evidence>
<evidence type="ECO:0000256" key="3">
    <source>
        <dbReference type="ARBA" id="ARBA00010005"/>
    </source>
</evidence>
<dbReference type="FunFam" id="3.40.50.1970:FF:000003">
    <property type="entry name" value="Alcohol dehydrogenase, iron-containing"/>
    <property type="match status" value="1"/>
</dbReference>
<keyword evidence="12" id="KW-1185">Reference proteome</keyword>
<comment type="similarity">
    <text evidence="3">Belongs to the iron-containing alcohol dehydrogenase family. Hydroxyacid-oxoacid transhydrogenase subfamily.</text>
</comment>
<reference evidence="11 12" key="1">
    <citation type="submission" date="2018-04" db="EMBL/GenBank/DDBJ databases">
        <title>The genome of golden apple snail Pomacea canaliculata provides insight into stress tolerance and invasive adaptation.</title>
        <authorList>
            <person name="Liu C."/>
            <person name="Liu B."/>
            <person name="Ren Y."/>
            <person name="Zhang Y."/>
            <person name="Wang H."/>
            <person name="Li S."/>
            <person name="Jiang F."/>
            <person name="Yin L."/>
            <person name="Zhang G."/>
            <person name="Qian W."/>
            <person name="Fan W."/>
        </authorList>
    </citation>
    <scope>NUCLEOTIDE SEQUENCE [LARGE SCALE GENOMIC DNA]</scope>
    <source>
        <strain evidence="11">SZHN2017</strain>
        <tissue evidence="11">Muscle</tissue>
    </source>
</reference>
<comment type="caution">
    <text evidence="11">The sequence shown here is derived from an EMBL/GenBank/DDBJ whole genome shotgun (WGS) entry which is preliminary data.</text>
</comment>
<evidence type="ECO:0000256" key="4">
    <source>
        <dbReference type="ARBA" id="ARBA00013182"/>
    </source>
</evidence>
<dbReference type="PANTHER" id="PTHR11496">
    <property type="entry name" value="ALCOHOL DEHYDROGENASE"/>
    <property type="match status" value="1"/>
</dbReference>
<dbReference type="OrthoDB" id="339764at2759"/>
<dbReference type="InterPro" id="IPR039697">
    <property type="entry name" value="Alcohol_dehydrogenase_Fe"/>
</dbReference>
<comment type="catalytic activity">
    <reaction evidence="1">
        <text>(S)-3-hydroxybutanoate + 2-oxoglutarate = (R)-2-hydroxyglutarate + acetoacetate</text>
        <dbReference type="Rhea" id="RHEA:23048"/>
        <dbReference type="ChEBI" id="CHEBI:11047"/>
        <dbReference type="ChEBI" id="CHEBI:13705"/>
        <dbReference type="ChEBI" id="CHEBI:15801"/>
        <dbReference type="ChEBI" id="CHEBI:16810"/>
        <dbReference type="EC" id="1.1.99.24"/>
    </reaction>
</comment>
<evidence type="ECO:0000313" key="11">
    <source>
        <dbReference type="EMBL" id="PVD32576.1"/>
    </source>
</evidence>
<dbReference type="Gene3D" id="1.20.1090.10">
    <property type="entry name" value="Dehydroquinate synthase-like - alpha domain"/>
    <property type="match status" value="1"/>
</dbReference>
<keyword evidence="6" id="KW-0560">Oxidoreductase</keyword>
<comment type="subcellular location">
    <subcellularLocation>
        <location evidence="2">Mitochondrion</location>
    </subcellularLocation>
</comment>
<dbReference type="InterPro" id="IPR001670">
    <property type="entry name" value="ADH_Fe/GldA"/>
</dbReference>
<dbReference type="Proteomes" id="UP000245119">
    <property type="component" value="Linkage Group LG4"/>
</dbReference>
<keyword evidence="7" id="KW-0496">Mitochondrion</keyword>
<evidence type="ECO:0000256" key="8">
    <source>
        <dbReference type="ARBA" id="ARBA00049496"/>
    </source>
</evidence>
<dbReference type="Pfam" id="PF25137">
    <property type="entry name" value="ADH_Fe_C"/>
    <property type="match status" value="1"/>
</dbReference>
<dbReference type="EC" id="1.1.99.24" evidence="4"/>
<evidence type="ECO:0000256" key="7">
    <source>
        <dbReference type="ARBA" id="ARBA00023128"/>
    </source>
</evidence>
<dbReference type="InterPro" id="IPR042157">
    <property type="entry name" value="HOT"/>
</dbReference>
<dbReference type="GO" id="GO:0005739">
    <property type="term" value="C:mitochondrion"/>
    <property type="evidence" value="ECO:0007669"/>
    <property type="project" value="UniProtKB-SubCell"/>
</dbReference>
<feature type="domain" description="Alcohol dehydrogenase iron-type/glycerol dehydrogenase GldA" evidence="9">
    <location>
        <begin position="63"/>
        <end position="235"/>
    </location>
</feature>
<dbReference type="CDD" id="cd08190">
    <property type="entry name" value="HOT"/>
    <property type="match status" value="1"/>
</dbReference>
<sequence length="477" mass="52345">MQQSSVLSEVCEEDIQDSQQMIWKVIHLKGLVPSSYQFIQNGLVSTYNQSDKTDYAYEMACSNIRYGKGVTQEVGLDCLNFKARNVCVMTDSKLAKMDPVRVALESLEQHKVPYQLYDKVRVEPSDQSFKNAVQFALDGNFDVFLAIGGGSVMDTCKAANLYSSNPSAEFLDYVNAPIGRGRPVTHTVKPLIAVSTTAGTGSETTGTAVFDFLALRSKTGISSRALRPTLGILDPLHLRTVPERVTAYTGIDVLCHAIESFTALPYYERQPRPDNPIARPAYQGSNPISDVWSRHALTITSKFLKRAVYNADDFEARSEMLLASCFAGIGFGNAGVHLCHGMSYPISGLVKTFTSKDYDLDHPMVPHGLSVIITAPAVFTFTASACPERHLEAATCLGADVRNVKREDAGKFLADVLRKIMLDIEVPNGLKELGYTSTDIPELVKGTLPQHRVTKLSPRPASEEDFAAMFESSLTVY</sequence>
<protein>
    <recommendedName>
        <fullName evidence="4">hydroxyacid-oxoacid transhydrogenase</fullName>
        <ecNumber evidence="4">1.1.99.24</ecNumber>
    </recommendedName>
</protein>
<dbReference type="GO" id="GO:0046872">
    <property type="term" value="F:metal ion binding"/>
    <property type="evidence" value="ECO:0007669"/>
    <property type="project" value="InterPro"/>
</dbReference>
<dbReference type="InterPro" id="IPR056798">
    <property type="entry name" value="ADH_Fe_C"/>
</dbReference>
<accession>A0A2T7PGN3</accession>